<organism evidence="1">
    <name type="scientific">uncultured Caudovirales phage</name>
    <dbReference type="NCBI Taxonomy" id="2100421"/>
    <lineage>
        <taxon>Viruses</taxon>
        <taxon>Duplodnaviria</taxon>
        <taxon>Heunggongvirae</taxon>
        <taxon>Uroviricota</taxon>
        <taxon>Caudoviricetes</taxon>
        <taxon>Peduoviridae</taxon>
        <taxon>Maltschvirus</taxon>
        <taxon>Maltschvirus maltsch</taxon>
    </lineage>
</organism>
<reference evidence="1" key="1">
    <citation type="submission" date="2020-04" db="EMBL/GenBank/DDBJ databases">
        <authorList>
            <person name="Chiriac C."/>
            <person name="Salcher M."/>
            <person name="Ghai R."/>
            <person name="Kavagutti S V."/>
        </authorList>
    </citation>
    <scope>NUCLEOTIDE SEQUENCE</scope>
</reference>
<dbReference type="EMBL" id="LR796317">
    <property type="protein sequence ID" value="CAB4136681.1"/>
    <property type="molecule type" value="Genomic_DNA"/>
</dbReference>
<evidence type="ECO:0000313" key="1">
    <source>
        <dbReference type="EMBL" id="CAB4136681.1"/>
    </source>
</evidence>
<gene>
    <name evidence="1" type="ORF">UFOVP306_55</name>
</gene>
<accession>A0A6J5LR35</accession>
<proteinExistence type="predicted"/>
<protein>
    <submittedName>
        <fullName evidence="1">Uncharacterized protein</fullName>
    </submittedName>
</protein>
<sequence>MLIQLTAEEIILAAHHVGIMQGVKTVLMDKGNVKNQKLSSQSDFAIHYAGMLGEVAVGKSINCPIQTGVTFAGDGKVDMVFHGQTIQVKTNIRFADKVLIFNRLEDFATDWAILCSIEGASAVAIHGFTSKAKFAKLFFRHDFGYGNRYCMKADQLTPIERFYEATGLT</sequence>
<name>A0A6J5LR35_9CAUD</name>